<evidence type="ECO:0000313" key="1">
    <source>
        <dbReference type="EMBL" id="KAF1968479.1"/>
    </source>
</evidence>
<proteinExistence type="predicted"/>
<evidence type="ECO:0000313" key="2">
    <source>
        <dbReference type="Proteomes" id="UP000800036"/>
    </source>
</evidence>
<name>A0A6A5UWW3_9PLEO</name>
<protein>
    <submittedName>
        <fullName evidence="1">Uncharacterized protein</fullName>
    </submittedName>
</protein>
<organism evidence="1 2">
    <name type="scientific">Bimuria novae-zelandiae CBS 107.79</name>
    <dbReference type="NCBI Taxonomy" id="1447943"/>
    <lineage>
        <taxon>Eukaryota</taxon>
        <taxon>Fungi</taxon>
        <taxon>Dikarya</taxon>
        <taxon>Ascomycota</taxon>
        <taxon>Pezizomycotina</taxon>
        <taxon>Dothideomycetes</taxon>
        <taxon>Pleosporomycetidae</taxon>
        <taxon>Pleosporales</taxon>
        <taxon>Massarineae</taxon>
        <taxon>Didymosphaeriaceae</taxon>
        <taxon>Bimuria</taxon>
    </lineage>
</organism>
<keyword evidence="2" id="KW-1185">Reference proteome</keyword>
<dbReference type="EMBL" id="ML976720">
    <property type="protein sequence ID" value="KAF1968479.1"/>
    <property type="molecule type" value="Genomic_DNA"/>
</dbReference>
<dbReference type="AlphaFoldDB" id="A0A6A5UWW3"/>
<dbReference type="Proteomes" id="UP000800036">
    <property type="component" value="Unassembled WGS sequence"/>
</dbReference>
<reference evidence="1" key="1">
    <citation type="journal article" date="2020" name="Stud. Mycol.">
        <title>101 Dothideomycetes genomes: a test case for predicting lifestyles and emergence of pathogens.</title>
        <authorList>
            <person name="Haridas S."/>
            <person name="Albert R."/>
            <person name="Binder M."/>
            <person name="Bloem J."/>
            <person name="Labutti K."/>
            <person name="Salamov A."/>
            <person name="Andreopoulos B."/>
            <person name="Baker S."/>
            <person name="Barry K."/>
            <person name="Bills G."/>
            <person name="Bluhm B."/>
            <person name="Cannon C."/>
            <person name="Castanera R."/>
            <person name="Culley D."/>
            <person name="Daum C."/>
            <person name="Ezra D."/>
            <person name="Gonzalez J."/>
            <person name="Henrissat B."/>
            <person name="Kuo A."/>
            <person name="Liang C."/>
            <person name="Lipzen A."/>
            <person name="Lutzoni F."/>
            <person name="Magnuson J."/>
            <person name="Mondo S."/>
            <person name="Nolan M."/>
            <person name="Ohm R."/>
            <person name="Pangilinan J."/>
            <person name="Park H.-J."/>
            <person name="Ramirez L."/>
            <person name="Alfaro M."/>
            <person name="Sun H."/>
            <person name="Tritt A."/>
            <person name="Yoshinaga Y."/>
            <person name="Zwiers L.-H."/>
            <person name="Turgeon B."/>
            <person name="Goodwin S."/>
            <person name="Spatafora J."/>
            <person name="Crous P."/>
            <person name="Grigoriev I."/>
        </authorList>
    </citation>
    <scope>NUCLEOTIDE SEQUENCE</scope>
    <source>
        <strain evidence="1">CBS 107.79</strain>
    </source>
</reference>
<accession>A0A6A5UWW3</accession>
<dbReference type="OrthoDB" id="3786918at2759"/>
<gene>
    <name evidence="1" type="ORF">BU23DRAFT_480335</name>
</gene>
<sequence>MGFLSLPTELRLHILDYVYDQGPHAGFTLSVVPIKENRGSHRTFTGLILDCKYSPAAILNVRLACRCLRDESTRMAFQRTAFVVRGHYELSATRLRSLQHSQLLNLRNLILVLEPYRLGLITSWRYPFNTANLRLDALTITFTPTSSHDPSTPDDFAVHNTVEIVGLLRRLENVKCLSFVQNATFPQKSFQTWYHKLVGLLLKEDHYQRYDAPGAPHIEATWWDWNYNSDEKLFEFVARPAKPIFPEPEYMEGVAAPLVGRLMSEMEAAL</sequence>